<dbReference type="PATRIC" id="fig|1675527.3.peg.1518"/>
<dbReference type="STRING" id="1675527.AIOL_001432"/>
<comment type="cofactor">
    <cofactor evidence="1">
        <name>FMN</name>
        <dbReference type="ChEBI" id="CHEBI:58210"/>
    </cofactor>
</comment>
<dbReference type="SUPFAM" id="SSF50475">
    <property type="entry name" value="FMN-binding split barrel"/>
    <property type="match status" value="1"/>
</dbReference>
<dbReference type="OrthoDB" id="5120525at2"/>
<dbReference type="InterPro" id="IPR024624">
    <property type="entry name" value="Pyridox_Oxase_Alr4036_FMN-bd"/>
</dbReference>
<organism evidence="6 7">
    <name type="scientific">Candidatus Rhodobacter oscarellae</name>
    <dbReference type="NCBI Taxonomy" id="1675527"/>
    <lineage>
        <taxon>Bacteria</taxon>
        <taxon>Pseudomonadati</taxon>
        <taxon>Pseudomonadota</taxon>
        <taxon>Alphaproteobacteria</taxon>
        <taxon>Rhodobacterales</taxon>
        <taxon>Rhodobacter group</taxon>
        <taxon>Rhodobacter</taxon>
    </lineage>
</organism>
<proteinExistence type="predicted"/>
<evidence type="ECO:0000313" key="7">
    <source>
        <dbReference type="Proteomes" id="UP000037178"/>
    </source>
</evidence>
<evidence type="ECO:0000259" key="5">
    <source>
        <dbReference type="Pfam" id="PF12766"/>
    </source>
</evidence>
<keyword evidence="3" id="KW-0288">FMN</keyword>
<feature type="domain" description="Pyridoxamine 5'-phosphate oxidase Alr4036 family FMN-binding" evidence="5">
    <location>
        <begin position="2"/>
        <end position="98"/>
    </location>
</feature>
<dbReference type="GO" id="GO:0008615">
    <property type="term" value="P:pyridoxine biosynthetic process"/>
    <property type="evidence" value="ECO:0007669"/>
    <property type="project" value="InterPro"/>
</dbReference>
<evidence type="ECO:0000313" key="6">
    <source>
        <dbReference type="EMBL" id="KMW56478.1"/>
    </source>
</evidence>
<dbReference type="PANTHER" id="PTHR10851:SF3">
    <property type="entry name" value="PYRIDOXINE_PYRIDOXAMINE 5'-PHOSPHATE OXIDASE 2"/>
    <property type="match status" value="1"/>
</dbReference>
<dbReference type="EMBL" id="LFTY01000002">
    <property type="protein sequence ID" value="KMW56478.1"/>
    <property type="molecule type" value="Genomic_DNA"/>
</dbReference>
<protein>
    <submittedName>
        <fullName evidence="6">Pyridoxamine 5'-phosphate oxidase</fullName>
        <ecNumber evidence="6">1.4.3.5</ecNumber>
    </submittedName>
</protein>
<evidence type="ECO:0000256" key="1">
    <source>
        <dbReference type="ARBA" id="ARBA00001917"/>
    </source>
</evidence>
<comment type="caution">
    <text evidence="6">The sequence shown here is derived from an EMBL/GenBank/DDBJ whole genome shotgun (WGS) entry which is preliminary data.</text>
</comment>
<sequence>MSEWHKTLSGIWSKSWEALGDRSRNRLVNLATIGQDRTPQSRLVMLREASEEAAQLQILTDLTTVKVEEMRRTPDVAVLHWTPELDLQLRLNGTAHVTSGSALDELWARLPDEARQNYGVRPPPGTKIPASDAYERIPDPAQFAQITIQVQSLDVVKVGAAPHQRALFQRADGWAGGWRAP</sequence>
<dbReference type="GO" id="GO:0004733">
    <property type="term" value="F:pyridoxamine phosphate oxidase activity"/>
    <property type="evidence" value="ECO:0007669"/>
    <property type="project" value="UniProtKB-EC"/>
</dbReference>
<reference evidence="6 7" key="1">
    <citation type="submission" date="2015-06" db="EMBL/GenBank/DDBJ databases">
        <title>Draft genome sequence of an Alphaproteobacteria species associated to the Mediterranean sponge Oscarella lobularis.</title>
        <authorList>
            <person name="Jourda C."/>
            <person name="Santini S."/>
            <person name="Claverie J.-M."/>
        </authorList>
    </citation>
    <scope>NUCLEOTIDE SEQUENCE [LARGE SCALE GENOMIC DNA]</scope>
    <source>
        <strain evidence="6">IGS</strain>
    </source>
</reference>
<name>A0A0J9GSJ8_9RHOB</name>
<gene>
    <name evidence="6" type="ORF">AIOL_001432</name>
</gene>
<dbReference type="Gene3D" id="2.30.110.10">
    <property type="entry name" value="Electron Transport, Fmn-binding Protein, Chain A"/>
    <property type="match status" value="1"/>
</dbReference>
<dbReference type="EC" id="1.4.3.5" evidence="6"/>
<evidence type="ECO:0000256" key="4">
    <source>
        <dbReference type="ARBA" id="ARBA00023002"/>
    </source>
</evidence>
<dbReference type="RefSeq" id="WP_049642365.1">
    <property type="nucleotide sequence ID" value="NZ_LFTY01000002.1"/>
</dbReference>
<keyword evidence="4 6" id="KW-0560">Oxidoreductase</keyword>
<dbReference type="PANTHER" id="PTHR10851">
    <property type="entry name" value="PYRIDOXINE-5-PHOSPHATE OXIDASE"/>
    <property type="match status" value="1"/>
</dbReference>
<dbReference type="InterPro" id="IPR012349">
    <property type="entry name" value="Split_barrel_FMN-bd"/>
</dbReference>
<dbReference type="Proteomes" id="UP000037178">
    <property type="component" value="Unassembled WGS sequence"/>
</dbReference>
<dbReference type="GO" id="GO:0010181">
    <property type="term" value="F:FMN binding"/>
    <property type="evidence" value="ECO:0007669"/>
    <property type="project" value="InterPro"/>
</dbReference>
<dbReference type="Pfam" id="PF12766">
    <property type="entry name" value="Pyridox_oxase_2"/>
    <property type="match status" value="1"/>
</dbReference>
<keyword evidence="2" id="KW-0285">Flavoprotein</keyword>
<evidence type="ECO:0000256" key="2">
    <source>
        <dbReference type="ARBA" id="ARBA00022630"/>
    </source>
</evidence>
<evidence type="ECO:0000256" key="3">
    <source>
        <dbReference type="ARBA" id="ARBA00022643"/>
    </source>
</evidence>
<dbReference type="InterPro" id="IPR000659">
    <property type="entry name" value="Pyridox_Oxase"/>
</dbReference>
<dbReference type="AlphaFoldDB" id="A0A0J9GSJ8"/>
<keyword evidence="7" id="KW-1185">Reference proteome</keyword>
<accession>A0A0J9GSJ8</accession>